<dbReference type="AlphaFoldDB" id="A0A9W9AXY9"/>
<organism evidence="3 4">
    <name type="scientific">Lentinula lateritia</name>
    <dbReference type="NCBI Taxonomy" id="40482"/>
    <lineage>
        <taxon>Eukaryota</taxon>
        <taxon>Fungi</taxon>
        <taxon>Dikarya</taxon>
        <taxon>Basidiomycota</taxon>
        <taxon>Agaricomycotina</taxon>
        <taxon>Agaricomycetes</taxon>
        <taxon>Agaricomycetidae</taxon>
        <taxon>Agaricales</taxon>
        <taxon>Marasmiineae</taxon>
        <taxon>Omphalotaceae</taxon>
        <taxon>Lentinula</taxon>
    </lineage>
</organism>
<evidence type="ECO:0000313" key="4">
    <source>
        <dbReference type="Proteomes" id="UP001150238"/>
    </source>
</evidence>
<proteinExistence type="predicted"/>
<reference evidence="3" key="2">
    <citation type="journal article" date="2023" name="Proc. Natl. Acad. Sci. U.S.A.">
        <title>A global phylogenomic analysis of the shiitake genus Lentinula.</title>
        <authorList>
            <person name="Sierra-Patev S."/>
            <person name="Min B."/>
            <person name="Naranjo-Ortiz M."/>
            <person name="Looney B."/>
            <person name="Konkel Z."/>
            <person name="Slot J.C."/>
            <person name="Sakamoto Y."/>
            <person name="Steenwyk J.L."/>
            <person name="Rokas A."/>
            <person name="Carro J."/>
            <person name="Camarero S."/>
            <person name="Ferreira P."/>
            <person name="Molpeceres G."/>
            <person name="Ruiz-Duenas F.J."/>
            <person name="Serrano A."/>
            <person name="Henrissat B."/>
            <person name="Drula E."/>
            <person name="Hughes K.W."/>
            <person name="Mata J.L."/>
            <person name="Ishikawa N.K."/>
            <person name="Vargas-Isla R."/>
            <person name="Ushijima S."/>
            <person name="Smith C.A."/>
            <person name="Donoghue J."/>
            <person name="Ahrendt S."/>
            <person name="Andreopoulos W."/>
            <person name="He G."/>
            <person name="LaButti K."/>
            <person name="Lipzen A."/>
            <person name="Ng V."/>
            <person name="Riley R."/>
            <person name="Sandor L."/>
            <person name="Barry K."/>
            <person name="Martinez A.T."/>
            <person name="Xiao Y."/>
            <person name="Gibbons J.G."/>
            <person name="Terashima K."/>
            <person name="Grigoriev I.V."/>
            <person name="Hibbett D."/>
        </authorList>
    </citation>
    <scope>NUCLEOTIDE SEQUENCE</scope>
    <source>
        <strain evidence="3">Sp2 HRB7682 ss15</strain>
    </source>
</reference>
<evidence type="ECO:0000313" key="3">
    <source>
        <dbReference type="EMBL" id="KAJ4493044.1"/>
    </source>
</evidence>
<reference evidence="3" key="1">
    <citation type="submission" date="2022-08" db="EMBL/GenBank/DDBJ databases">
        <authorList>
            <consortium name="DOE Joint Genome Institute"/>
            <person name="Min B."/>
            <person name="Riley R."/>
            <person name="Sierra-Patev S."/>
            <person name="Naranjo-Ortiz M."/>
            <person name="Looney B."/>
            <person name="Konkel Z."/>
            <person name="Slot J.C."/>
            <person name="Sakamoto Y."/>
            <person name="Steenwyk J.L."/>
            <person name="Rokas A."/>
            <person name="Carro J."/>
            <person name="Camarero S."/>
            <person name="Ferreira P."/>
            <person name="Molpeceres G."/>
            <person name="Ruiz-Duenas F.J."/>
            <person name="Serrano A."/>
            <person name="Henrissat B."/>
            <person name="Drula E."/>
            <person name="Hughes K.W."/>
            <person name="Mata J.L."/>
            <person name="Ishikawa N.K."/>
            <person name="Vargas-Isla R."/>
            <person name="Ushijima S."/>
            <person name="Smith C.A."/>
            <person name="Ahrendt S."/>
            <person name="Andreopoulos W."/>
            <person name="He G."/>
            <person name="Labutti K."/>
            <person name="Lipzen A."/>
            <person name="Ng V."/>
            <person name="Sandor L."/>
            <person name="Barry K."/>
            <person name="Martinez A.T."/>
            <person name="Xiao Y."/>
            <person name="Gibbons J.G."/>
            <person name="Terashima K."/>
            <person name="Hibbett D.S."/>
            <person name="Grigoriev I.V."/>
        </authorList>
    </citation>
    <scope>NUCLEOTIDE SEQUENCE</scope>
    <source>
        <strain evidence="3">Sp2 HRB7682 ss15</strain>
    </source>
</reference>
<comment type="caution">
    <text evidence="3">The sequence shown here is derived from an EMBL/GenBank/DDBJ whole genome shotgun (WGS) entry which is preliminary data.</text>
</comment>
<sequence length="259" mass="28362">MRVVPAYFLPALVSAAYAAPAPAPAPVAPARSFHDTGAKAYALNLPSESRTSPILRALTNVNDSMETNLAYGTNTPSRTPPQARGTAITLEPEGRQPGNDKPTVSTAAISRVIPKSVRIEFVEQYDHAEPGAPQGFKAGAPDCVSGLLKWIIEIWQPNIQYDLTYVNSFYEVLSDGFAQPPDIFEFYVSGFAECFAKTAFVQDPKNTRKSIPPPPSCRAVVNSIKGKITVYQEDMKQGTLMLFSKELPEKLWRPGRPIY</sequence>
<dbReference type="EMBL" id="JANVFS010000004">
    <property type="protein sequence ID" value="KAJ4493044.1"/>
    <property type="molecule type" value="Genomic_DNA"/>
</dbReference>
<evidence type="ECO:0000256" key="2">
    <source>
        <dbReference type="SAM" id="SignalP"/>
    </source>
</evidence>
<feature type="region of interest" description="Disordered" evidence="1">
    <location>
        <begin position="71"/>
        <end position="104"/>
    </location>
</feature>
<accession>A0A9W9AXY9</accession>
<feature type="signal peptide" evidence="2">
    <location>
        <begin position="1"/>
        <end position="18"/>
    </location>
</feature>
<evidence type="ECO:0000256" key="1">
    <source>
        <dbReference type="SAM" id="MobiDB-lite"/>
    </source>
</evidence>
<protein>
    <submittedName>
        <fullName evidence="3">Uncharacterized protein</fullName>
    </submittedName>
</protein>
<feature type="chain" id="PRO_5040810945" evidence="2">
    <location>
        <begin position="19"/>
        <end position="259"/>
    </location>
</feature>
<dbReference type="Proteomes" id="UP001150238">
    <property type="component" value="Unassembled WGS sequence"/>
</dbReference>
<name>A0A9W9AXY9_9AGAR</name>
<keyword evidence="2" id="KW-0732">Signal</keyword>
<gene>
    <name evidence="3" type="ORF">C8J55DRAFT_502071</name>
</gene>